<evidence type="ECO:0000259" key="7">
    <source>
        <dbReference type="PROSITE" id="PS50221"/>
    </source>
</evidence>
<dbReference type="OrthoDB" id="8927666at2759"/>
<dbReference type="Proteomes" id="UP000316079">
    <property type="component" value="Unassembled WGS sequence"/>
</dbReference>
<sequence>MDIINHAHNNDVDVDSKTIRNLKKDVLALVACDNGETWSYGTFTINYSLIKLDSNLVKNSVIQQMSQLGTISDTDQFKEDLLSNLSSLIEDSYPLQASDIQSYAQILTRIIEDDSRVNVNSQEFVADILDVLSASLTSIDFTLENITALNDTATLMVEASSHLLGAFDRDKQTDIADVLVSTVDAVYVFLLANKTPDQEPVTITSKNLILYANRLSSENLTKVPLSVPNSDARFKLPNLGSEILPADEPVDVKMTNFIIDPWNKGQPISSIVAGLSLASSNGSAIPVANLTEEIEIFLPRTNSAVDSSDLDLRNFSTTVINVTTANITLVMMLNPNEDLTLMLLLGYQRQPTEQNHLATVTLPQQGNSKDEKYTWVLGPDDITIDVGVYNLVIVPVVSPGVKSVNATVTVTAVMAQCIFWEENRANWSDYGCRVGPKTTANTTHCLCTHLTFFGSSFFVMPNTVDPSKSAQLFSNFAKNPVVVCFIGAIFVTYILMAVWARRKDLQDKAKVRLIFLLMLKYQF</sequence>
<organism evidence="8 9">
    <name type="scientific">Danionella cerebrum</name>
    <dbReference type="NCBI Taxonomy" id="2873325"/>
    <lineage>
        <taxon>Eukaryota</taxon>
        <taxon>Metazoa</taxon>
        <taxon>Chordata</taxon>
        <taxon>Craniata</taxon>
        <taxon>Vertebrata</taxon>
        <taxon>Euteleostomi</taxon>
        <taxon>Actinopterygii</taxon>
        <taxon>Neopterygii</taxon>
        <taxon>Teleostei</taxon>
        <taxon>Ostariophysi</taxon>
        <taxon>Cypriniformes</taxon>
        <taxon>Danionidae</taxon>
        <taxon>Danioninae</taxon>
        <taxon>Danionella</taxon>
    </lineage>
</organism>
<name>A0A553PZT6_9TELE</name>
<feature type="domain" description="GAIN-B" evidence="7">
    <location>
        <begin position="318"/>
        <end position="466"/>
    </location>
</feature>
<dbReference type="SMART" id="SM00303">
    <property type="entry name" value="GPS"/>
    <property type="match status" value="1"/>
</dbReference>
<keyword evidence="2 6" id="KW-0812">Transmembrane</keyword>
<dbReference type="PANTHER" id="PTHR10877">
    <property type="entry name" value="POLYCYSTIN FAMILY MEMBER"/>
    <property type="match status" value="1"/>
</dbReference>
<dbReference type="InterPro" id="IPR046338">
    <property type="entry name" value="GAIN_dom_sf"/>
</dbReference>
<evidence type="ECO:0000256" key="3">
    <source>
        <dbReference type="ARBA" id="ARBA00022989"/>
    </source>
</evidence>
<keyword evidence="4 6" id="KW-0472">Membrane</keyword>
<dbReference type="GO" id="GO:0050982">
    <property type="term" value="P:detection of mechanical stimulus"/>
    <property type="evidence" value="ECO:0007669"/>
    <property type="project" value="TreeGrafter"/>
</dbReference>
<keyword evidence="9" id="KW-1185">Reference proteome</keyword>
<evidence type="ECO:0000256" key="6">
    <source>
        <dbReference type="SAM" id="Phobius"/>
    </source>
</evidence>
<dbReference type="Pfam" id="PF01825">
    <property type="entry name" value="GPS"/>
    <property type="match status" value="1"/>
</dbReference>
<dbReference type="PROSITE" id="PS50221">
    <property type="entry name" value="GAIN_B"/>
    <property type="match status" value="1"/>
</dbReference>
<evidence type="ECO:0000313" key="9">
    <source>
        <dbReference type="Proteomes" id="UP000316079"/>
    </source>
</evidence>
<dbReference type="InterPro" id="IPR057244">
    <property type="entry name" value="GAIN_B"/>
</dbReference>
<evidence type="ECO:0000256" key="2">
    <source>
        <dbReference type="ARBA" id="ARBA00022692"/>
    </source>
</evidence>
<dbReference type="EMBL" id="SRMA01026495">
    <property type="protein sequence ID" value="TRY83191.1"/>
    <property type="molecule type" value="Genomic_DNA"/>
</dbReference>
<evidence type="ECO:0000313" key="8">
    <source>
        <dbReference type="EMBL" id="TRY83191.1"/>
    </source>
</evidence>
<dbReference type="PANTHER" id="PTHR10877:SF134">
    <property type="entry name" value="POLYCYSTIN-1-LIKE PROTEIN 2"/>
    <property type="match status" value="1"/>
</dbReference>
<feature type="transmembrane region" description="Helical" evidence="6">
    <location>
        <begin position="480"/>
        <end position="500"/>
    </location>
</feature>
<comment type="subcellular location">
    <subcellularLocation>
        <location evidence="1">Membrane</location>
    </subcellularLocation>
</comment>
<dbReference type="STRING" id="623744.A0A553PZT6"/>
<dbReference type="GO" id="GO:0005262">
    <property type="term" value="F:calcium channel activity"/>
    <property type="evidence" value="ECO:0007669"/>
    <property type="project" value="TreeGrafter"/>
</dbReference>
<dbReference type="InterPro" id="IPR051223">
    <property type="entry name" value="Polycystin"/>
</dbReference>
<gene>
    <name evidence="8" type="ORF">DNTS_000686</name>
</gene>
<evidence type="ECO:0000256" key="1">
    <source>
        <dbReference type="ARBA" id="ARBA00004370"/>
    </source>
</evidence>
<evidence type="ECO:0000256" key="4">
    <source>
        <dbReference type="ARBA" id="ARBA00023136"/>
    </source>
</evidence>
<dbReference type="GO" id="GO:0016020">
    <property type="term" value="C:membrane"/>
    <property type="evidence" value="ECO:0007669"/>
    <property type="project" value="UniProtKB-SubCell"/>
</dbReference>
<accession>A0A553PZT6</accession>
<dbReference type="AlphaFoldDB" id="A0A553PZT6"/>
<dbReference type="Gene3D" id="2.60.220.50">
    <property type="match status" value="1"/>
</dbReference>
<comment type="caution">
    <text evidence="8">The sequence shown here is derived from an EMBL/GenBank/DDBJ whole genome shotgun (WGS) entry which is preliminary data.</text>
</comment>
<reference evidence="8 9" key="1">
    <citation type="journal article" date="2019" name="Sci. Data">
        <title>Hybrid genome assembly and annotation of Danionella translucida.</title>
        <authorList>
            <person name="Kadobianskyi M."/>
            <person name="Schulze L."/>
            <person name="Schuelke M."/>
            <person name="Judkewitz B."/>
        </authorList>
    </citation>
    <scope>NUCLEOTIDE SEQUENCE [LARGE SCALE GENOMIC DNA]</scope>
    <source>
        <strain evidence="8 9">Bolton</strain>
    </source>
</reference>
<keyword evidence="5" id="KW-1015">Disulfide bond</keyword>
<protein>
    <recommendedName>
        <fullName evidence="7">GAIN-B domain-containing protein</fullName>
    </recommendedName>
</protein>
<evidence type="ECO:0000256" key="5">
    <source>
        <dbReference type="ARBA" id="ARBA00023157"/>
    </source>
</evidence>
<dbReference type="InterPro" id="IPR000203">
    <property type="entry name" value="GPS"/>
</dbReference>
<keyword evidence="3 6" id="KW-1133">Transmembrane helix</keyword>
<proteinExistence type="predicted"/>